<comment type="caution">
    <text evidence="3">The sequence shown here is derived from an EMBL/GenBank/DDBJ whole genome shotgun (WGS) entry which is preliminary data.</text>
</comment>
<feature type="region of interest" description="Disordered" evidence="1">
    <location>
        <begin position="54"/>
        <end position="74"/>
    </location>
</feature>
<dbReference type="InterPro" id="IPR013429">
    <property type="entry name" value="Regulatory_FmdB_Zinc_ribbon"/>
</dbReference>
<dbReference type="SMART" id="SM00834">
    <property type="entry name" value="CxxC_CXXC_SSSS"/>
    <property type="match status" value="1"/>
</dbReference>
<protein>
    <recommendedName>
        <fullName evidence="2">Putative regulatory protein FmdB zinc ribbon domain-containing protein</fullName>
    </recommendedName>
</protein>
<reference evidence="3 4" key="1">
    <citation type="journal article" date="2018" name="Nat. Biotechnol.">
        <title>A standardized bacterial taxonomy based on genome phylogeny substantially revises the tree of life.</title>
        <authorList>
            <person name="Parks D.H."/>
            <person name="Chuvochina M."/>
            <person name="Waite D.W."/>
            <person name="Rinke C."/>
            <person name="Skarshewski A."/>
            <person name="Chaumeil P.A."/>
            <person name="Hugenholtz P."/>
        </authorList>
    </citation>
    <scope>NUCLEOTIDE SEQUENCE [LARGE SCALE GENOMIC DNA]</scope>
    <source>
        <strain evidence="3">UBA9905</strain>
    </source>
</reference>
<proteinExistence type="predicted"/>
<name>A0A3D3TMY9_9BACT</name>
<dbReference type="Proteomes" id="UP000264215">
    <property type="component" value="Unassembled WGS sequence"/>
</dbReference>
<organism evidence="3 4">
    <name type="scientific">Mesotoga infera</name>
    <dbReference type="NCBI Taxonomy" id="1236046"/>
    <lineage>
        <taxon>Bacteria</taxon>
        <taxon>Thermotogati</taxon>
        <taxon>Thermotogota</taxon>
        <taxon>Thermotogae</taxon>
        <taxon>Kosmotogales</taxon>
        <taxon>Kosmotogaceae</taxon>
        <taxon>Mesotoga</taxon>
    </lineage>
</organism>
<evidence type="ECO:0000259" key="2">
    <source>
        <dbReference type="SMART" id="SM00834"/>
    </source>
</evidence>
<dbReference type="NCBIfam" id="TIGR02605">
    <property type="entry name" value="CxxC_CxxC_SSSS"/>
    <property type="match status" value="1"/>
</dbReference>
<gene>
    <name evidence="3" type="ORF">DIT26_08140</name>
</gene>
<dbReference type="AlphaFoldDB" id="A0A3D3TMY9"/>
<accession>A0A3D3TMY9</accession>
<sequence length="74" mass="7572">MITEVCYLPLYRFVCTGCGNEESLLLKINSQVPPCGKCGGSLSKQITNISSFGSVSGSESCGPCSGGSCSTCGH</sequence>
<evidence type="ECO:0000256" key="1">
    <source>
        <dbReference type="SAM" id="MobiDB-lite"/>
    </source>
</evidence>
<evidence type="ECO:0000313" key="4">
    <source>
        <dbReference type="Proteomes" id="UP000264215"/>
    </source>
</evidence>
<evidence type="ECO:0000313" key="3">
    <source>
        <dbReference type="EMBL" id="HCO70524.1"/>
    </source>
</evidence>
<feature type="domain" description="Putative regulatory protein FmdB zinc ribbon" evidence="2">
    <location>
        <begin position="9"/>
        <end position="47"/>
    </location>
</feature>
<dbReference type="EMBL" id="DQBS01000180">
    <property type="protein sequence ID" value="HCO70524.1"/>
    <property type="molecule type" value="Genomic_DNA"/>
</dbReference>